<gene>
    <name evidence="1" type="ORF">BGI27_03670</name>
    <name evidence="2" type="ORF">CGU29_02630</name>
</gene>
<proteinExistence type="predicted"/>
<dbReference type="OrthoDB" id="9100846at2"/>
<organism evidence="2 3">
    <name type="scientific">Candidatus Dactylopiibacterium carminicum</name>
    <dbReference type="NCBI Taxonomy" id="857335"/>
    <lineage>
        <taxon>Bacteria</taxon>
        <taxon>Pseudomonadati</taxon>
        <taxon>Pseudomonadota</taxon>
        <taxon>Betaproteobacteria</taxon>
        <taxon>Rhodocyclales</taxon>
        <taxon>Rhodocyclaceae</taxon>
        <taxon>Candidatus Dactylopiibacterium</taxon>
    </lineage>
</organism>
<dbReference type="EMBL" id="NMRN01000004">
    <property type="protein sequence ID" value="PAS94813.1"/>
    <property type="molecule type" value="Genomic_DNA"/>
</dbReference>
<dbReference type="EMBL" id="MDUX01000008">
    <property type="protein sequence ID" value="KAF7600167.1"/>
    <property type="molecule type" value="Genomic_DNA"/>
</dbReference>
<evidence type="ECO:0000313" key="4">
    <source>
        <dbReference type="Proteomes" id="UP000623509"/>
    </source>
</evidence>
<evidence type="ECO:0000313" key="2">
    <source>
        <dbReference type="EMBL" id="PAS94813.1"/>
    </source>
</evidence>
<evidence type="ECO:0000313" key="3">
    <source>
        <dbReference type="Proteomes" id="UP000216107"/>
    </source>
</evidence>
<keyword evidence="4" id="KW-1185">Reference proteome</keyword>
<sequence>MFYSPSLRGFYTPDLHGALVLHIDDPLWVRPTINITLQPGESFPTSDGTIKNDTEVPLDLADIEDWRIEHPQVEVPNPACQIPADAVEESLWPAPYNDLMAGQAAGQNIVPDENGFPVLVALDQPTAAELRSKAILVELATLDAAGARPARAIALAVASGAAPAAEDLTRLQEIEAQAVALREELAALEI</sequence>
<evidence type="ECO:0000313" key="1">
    <source>
        <dbReference type="EMBL" id="KAF7600167.1"/>
    </source>
</evidence>
<dbReference type="Proteomes" id="UP000623509">
    <property type="component" value="Unassembled WGS sequence"/>
</dbReference>
<dbReference type="RefSeq" id="WP_095523567.1">
    <property type="nucleotide sequence ID" value="NZ_MDUX01000008.1"/>
</dbReference>
<name>A0A272EXH2_9RHOO</name>
<protein>
    <submittedName>
        <fullName evidence="2">Uncharacterized protein</fullName>
    </submittedName>
</protein>
<reference evidence="1 4" key="1">
    <citation type="submission" date="2016-08" db="EMBL/GenBank/DDBJ databases">
        <title>Candidatus Dactylopiibacterium carminicum genome sequence.</title>
        <authorList>
            <person name="Ramirez-Puebla S.T."/>
            <person name="Ormeno-Orrillo E."/>
            <person name="Vera-Ponce De Leon A."/>
            <person name="Luis L."/>
            <person name="Sanchez-Flores A."/>
            <person name="Monica R."/>
            <person name="Martinez-Romero E."/>
        </authorList>
    </citation>
    <scope>NUCLEOTIDE SEQUENCE [LARGE SCALE GENOMIC DNA]</scope>
    <source>
        <strain evidence="1">END1</strain>
    </source>
</reference>
<dbReference type="Proteomes" id="UP000216107">
    <property type="component" value="Unassembled WGS sequence"/>
</dbReference>
<comment type="caution">
    <text evidence="2">The sequence shown here is derived from an EMBL/GenBank/DDBJ whole genome shotgun (WGS) entry which is preliminary data.</text>
</comment>
<accession>A0A272EXH2</accession>
<dbReference type="AlphaFoldDB" id="A0A272EXH2"/>
<reference evidence="2 3" key="2">
    <citation type="submission" date="2017-07" db="EMBL/GenBank/DDBJ databases">
        <title>Candidatus Dactylopiibacterium carminicum, a nitrogen-fixing symbiont of the cochineal insect Dactylopius coccus and Dactylopius opuntiae (Hemiptera: Coccoidea: Dactylopiidae).</title>
        <authorList>
            <person name="Vera A."/>
        </authorList>
    </citation>
    <scope>NUCLEOTIDE SEQUENCE [LARGE SCALE GENOMIC DNA]</scope>
    <source>
        <strain evidence="2 3">NFDCM</strain>
    </source>
</reference>